<reference evidence="9 10" key="2">
    <citation type="submission" date="2015-10" db="EMBL/GenBank/DDBJ databases">
        <title>Draft Genome Sequence of Prosthecomicrobium hirschii ATCC 27832.</title>
        <authorList>
            <person name="Daniel J."/>
            <person name="Givan S.A."/>
            <person name="Brun Y.V."/>
            <person name="Brown P.J."/>
        </authorList>
    </citation>
    <scope>NUCLEOTIDE SEQUENCE [LARGE SCALE GENOMIC DNA]</scope>
    <source>
        <strain evidence="9 10">16</strain>
    </source>
</reference>
<dbReference type="PANTHER" id="PTHR30269">
    <property type="entry name" value="TRANSMEMBRANE PROTEIN YFCA"/>
    <property type="match status" value="1"/>
</dbReference>
<evidence type="ECO:0000256" key="8">
    <source>
        <dbReference type="RuleBase" id="RU363041"/>
    </source>
</evidence>
<evidence type="ECO:0000256" key="5">
    <source>
        <dbReference type="ARBA" id="ARBA00022692"/>
    </source>
</evidence>
<feature type="transmembrane region" description="Helical" evidence="8">
    <location>
        <begin position="69"/>
        <end position="88"/>
    </location>
</feature>
<feature type="transmembrane region" description="Helical" evidence="8">
    <location>
        <begin position="94"/>
        <end position="117"/>
    </location>
</feature>
<feature type="transmembrane region" description="Helical" evidence="8">
    <location>
        <begin position="226"/>
        <end position="247"/>
    </location>
</feature>
<feature type="transmembrane region" description="Helical" evidence="8">
    <location>
        <begin position="165"/>
        <end position="184"/>
    </location>
</feature>
<evidence type="ECO:0000256" key="7">
    <source>
        <dbReference type="ARBA" id="ARBA00023136"/>
    </source>
</evidence>
<evidence type="ECO:0000256" key="6">
    <source>
        <dbReference type="ARBA" id="ARBA00022989"/>
    </source>
</evidence>
<evidence type="ECO:0000256" key="2">
    <source>
        <dbReference type="ARBA" id="ARBA00009142"/>
    </source>
</evidence>
<dbReference type="PANTHER" id="PTHR30269:SF37">
    <property type="entry name" value="MEMBRANE TRANSPORTER PROTEIN"/>
    <property type="match status" value="1"/>
</dbReference>
<feature type="transmembrane region" description="Helical" evidence="8">
    <location>
        <begin position="124"/>
        <end position="145"/>
    </location>
</feature>
<evidence type="ECO:0000313" key="10">
    <source>
        <dbReference type="Proteomes" id="UP000048984"/>
    </source>
</evidence>
<sequence length="248" mass="25641">MTMIAIIAIGAALAGFVQGLSGFAFALVAAAVWAWAVPPQLVAPMLVFGALLGQLLAAPSMLKGFSLKATAPFVIGGWIGVPLGVAILPHVDPVWFKAGVGSFLVTYCPVMLIAAGLPRLRLRAVAADGVAGFSGGVLGGIAGMAGSMPTLWCVITGRERHESRSILQVFNIAMHSATLTGYFLTGTLKAESAKWFLVVAPAMLVPTFLGAKLYHSISDTAFRRVVLVLLTLSGAMLLAGSVPALLAR</sequence>
<feature type="transmembrane region" description="Helical" evidence="8">
    <location>
        <begin position="196"/>
        <end position="214"/>
    </location>
</feature>
<evidence type="ECO:0000256" key="4">
    <source>
        <dbReference type="ARBA" id="ARBA00022475"/>
    </source>
</evidence>
<dbReference type="GO" id="GO:0005886">
    <property type="term" value="C:plasma membrane"/>
    <property type="evidence" value="ECO:0007669"/>
    <property type="project" value="UniProtKB-SubCell"/>
</dbReference>
<comment type="subcellular location">
    <subcellularLocation>
        <location evidence="1 8">Cell membrane</location>
        <topology evidence="1 8">Multi-pass membrane protein</topology>
    </subcellularLocation>
</comment>
<proteinExistence type="inferred from homology"/>
<keyword evidence="7 8" id="KW-0472">Membrane</keyword>
<evidence type="ECO:0000313" key="9">
    <source>
        <dbReference type="EMBL" id="KPL56025.1"/>
    </source>
</evidence>
<dbReference type="EMBL" id="LJYW01000001">
    <property type="protein sequence ID" value="KPL56025.1"/>
    <property type="molecule type" value="Genomic_DNA"/>
</dbReference>
<reference evidence="9 10" key="1">
    <citation type="submission" date="2015-09" db="EMBL/GenBank/DDBJ databases">
        <authorList>
            <consortium name="Swine Surveillance"/>
        </authorList>
    </citation>
    <scope>NUCLEOTIDE SEQUENCE [LARGE SCALE GENOMIC DNA]</scope>
    <source>
        <strain evidence="9 10">16</strain>
    </source>
</reference>
<evidence type="ECO:0000256" key="3">
    <source>
        <dbReference type="ARBA" id="ARBA00022448"/>
    </source>
</evidence>
<protein>
    <recommendedName>
        <fullName evidence="8">Probable membrane transporter protein</fullName>
    </recommendedName>
</protein>
<dbReference type="InterPro" id="IPR052017">
    <property type="entry name" value="TSUP"/>
</dbReference>
<dbReference type="AlphaFoldDB" id="A0A0N8GG36"/>
<dbReference type="InterPro" id="IPR002781">
    <property type="entry name" value="TM_pro_TauE-like"/>
</dbReference>
<organism evidence="9 10">
    <name type="scientific">Prosthecodimorpha hirschii</name>
    <dbReference type="NCBI Taxonomy" id="665126"/>
    <lineage>
        <taxon>Bacteria</taxon>
        <taxon>Pseudomonadati</taxon>
        <taxon>Pseudomonadota</taxon>
        <taxon>Alphaproteobacteria</taxon>
        <taxon>Hyphomicrobiales</taxon>
        <taxon>Ancalomicrobiaceae</taxon>
        <taxon>Prosthecodimorpha</taxon>
    </lineage>
</organism>
<keyword evidence="5 8" id="KW-0812">Transmembrane</keyword>
<gene>
    <name evidence="9" type="ORF">ABB55_20150</name>
</gene>
<dbReference type="STRING" id="665126.ABB55_20150"/>
<comment type="similarity">
    <text evidence="2 8">Belongs to the 4-toluene sulfonate uptake permease (TSUP) (TC 2.A.102) family.</text>
</comment>
<evidence type="ECO:0000256" key="1">
    <source>
        <dbReference type="ARBA" id="ARBA00004651"/>
    </source>
</evidence>
<dbReference type="Pfam" id="PF01925">
    <property type="entry name" value="TauE"/>
    <property type="match status" value="1"/>
</dbReference>
<keyword evidence="4 8" id="KW-1003">Cell membrane</keyword>
<dbReference type="RefSeq" id="WP_054362190.1">
    <property type="nucleotide sequence ID" value="NZ_LJYW01000001.1"/>
</dbReference>
<dbReference type="Proteomes" id="UP000048984">
    <property type="component" value="Unassembled WGS sequence"/>
</dbReference>
<keyword evidence="3" id="KW-0813">Transport</keyword>
<keyword evidence="10" id="KW-1185">Reference proteome</keyword>
<keyword evidence="6 8" id="KW-1133">Transmembrane helix</keyword>
<name>A0A0N8GG36_9HYPH</name>
<comment type="caution">
    <text evidence="9">The sequence shown here is derived from an EMBL/GenBank/DDBJ whole genome shotgun (WGS) entry which is preliminary data.</text>
</comment>
<accession>A0A0N8GG36</accession>